<dbReference type="Proteomes" id="UP000481288">
    <property type="component" value="Unassembled WGS sequence"/>
</dbReference>
<dbReference type="SUPFAM" id="SSF53474">
    <property type="entry name" value="alpha/beta-Hydrolases"/>
    <property type="match status" value="1"/>
</dbReference>
<dbReference type="EMBL" id="QGMG01000144">
    <property type="protein sequence ID" value="TVY56662.1"/>
    <property type="molecule type" value="Genomic_DNA"/>
</dbReference>
<dbReference type="InterPro" id="IPR000073">
    <property type="entry name" value="AB_hydrolase_1"/>
</dbReference>
<dbReference type="InterPro" id="IPR052897">
    <property type="entry name" value="Sec-Metab_Biosynth_Hydrolase"/>
</dbReference>
<feature type="domain" description="AB hydrolase-1" evidence="1">
    <location>
        <begin position="5"/>
        <end position="227"/>
    </location>
</feature>
<evidence type="ECO:0000259" key="1">
    <source>
        <dbReference type="Pfam" id="PF12697"/>
    </source>
</evidence>
<evidence type="ECO:0000313" key="3">
    <source>
        <dbReference type="Proteomes" id="UP000481288"/>
    </source>
</evidence>
<gene>
    <name evidence="2" type="ORF">LCER1_G002452</name>
</gene>
<protein>
    <recommendedName>
        <fullName evidence="1">AB hydrolase-1 domain-containing protein</fullName>
    </recommendedName>
</protein>
<dbReference type="Pfam" id="PF12697">
    <property type="entry name" value="Abhydrolase_6"/>
    <property type="match status" value="1"/>
</dbReference>
<keyword evidence="3" id="KW-1185">Reference proteome</keyword>
<reference evidence="2 3" key="1">
    <citation type="submission" date="2018-05" db="EMBL/GenBank/DDBJ databases">
        <title>Whole genome sequencing for identification of molecular markers to develop diagnostic detection tools for the regulated plant pathogen Lachnellula willkommii.</title>
        <authorList>
            <person name="Giroux E."/>
            <person name="Bilodeau G."/>
        </authorList>
    </citation>
    <scope>NUCLEOTIDE SEQUENCE [LARGE SCALE GENOMIC DNA]</scope>
    <source>
        <strain evidence="2 3">CBS 625.97</strain>
    </source>
</reference>
<evidence type="ECO:0000313" key="2">
    <source>
        <dbReference type="EMBL" id="TVY56662.1"/>
    </source>
</evidence>
<dbReference type="OrthoDB" id="408373at2759"/>
<organism evidence="2 3">
    <name type="scientific">Lachnellula cervina</name>
    <dbReference type="NCBI Taxonomy" id="1316786"/>
    <lineage>
        <taxon>Eukaryota</taxon>
        <taxon>Fungi</taxon>
        <taxon>Dikarya</taxon>
        <taxon>Ascomycota</taxon>
        <taxon>Pezizomycotina</taxon>
        <taxon>Leotiomycetes</taxon>
        <taxon>Helotiales</taxon>
        <taxon>Lachnaceae</taxon>
        <taxon>Lachnellula</taxon>
    </lineage>
</organism>
<sequence>MASSIVFVPGFWEGPEVFSSVASTLESLGYAVTIAKLVSTGTSSPGNPTFGDDVRGVRQAIEPLVDAEKEVVLVMHSAGGFIGSNAIKGLSVETRRKEGKNGGVRKLVFIAAALFPEEMAIPPMPFYEYDGGKLWCKDAQAVLFSDLPDAEAKSWLARVQHQPASGWEEKVTYGGWKEIPSIFLCAEGDAILPFALQQQMAGMAGSQIETCSAGHMVMLSQPDKVVEVIKKAAED</sequence>
<proteinExistence type="predicted"/>
<accession>A0A7D8UT29</accession>
<dbReference type="Gene3D" id="3.40.50.1820">
    <property type="entry name" value="alpha/beta hydrolase"/>
    <property type="match status" value="1"/>
</dbReference>
<dbReference type="AlphaFoldDB" id="A0A7D8UT29"/>
<dbReference type="PANTHER" id="PTHR37017:SF3">
    <property type="entry name" value="AB HYDROLASE-1 DOMAIN-CONTAINING PROTEIN"/>
    <property type="match status" value="1"/>
</dbReference>
<dbReference type="InterPro" id="IPR029058">
    <property type="entry name" value="AB_hydrolase_fold"/>
</dbReference>
<name>A0A7D8UT29_9HELO</name>
<dbReference type="PANTHER" id="PTHR37017">
    <property type="entry name" value="AB HYDROLASE-1 DOMAIN-CONTAINING PROTEIN-RELATED"/>
    <property type="match status" value="1"/>
</dbReference>
<comment type="caution">
    <text evidence="2">The sequence shown here is derived from an EMBL/GenBank/DDBJ whole genome shotgun (WGS) entry which is preliminary data.</text>
</comment>